<dbReference type="OMA" id="RKKCIIK"/>
<feature type="region of interest" description="Disordered" evidence="1">
    <location>
        <begin position="231"/>
        <end position="373"/>
    </location>
</feature>
<dbReference type="VEuPathDB" id="PlasmoDB:PKNOH_S04363400"/>
<dbReference type="eggNOG" id="ENOG502QY2Q">
    <property type="taxonomic scope" value="Eukaryota"/>
</dbReference>
<protein>
    <submittedName>
        <fullName evidence="2">Uncharacterized protein</fullName>
    </submittedName>
</protein>
<organism evidence="2 3">
    <name type="scientific">Plasmodium knowlesi</name>
    <dbReference type="NCBI Taxonomy" id="5850"/>
    <lineage>
        <taxon>Eukaryota</taxon>
        <taxon>Sar</taxon>
        <taxon>Alveolata</taxon>
        <taxon>Apicomplexa</taxon>
        <taxon>Aconoidasida</taxon>
        <taxon>Haemosporida</taxon>
        <taxon>Plasmodiidae</taxon>
        <taxon>Plasmodium</taxon>
        <taxon>Plasmodium (Plasmodium)</taxon>
    </lineage>
</organism>
<dbReference type="VEuPathDB" id="PlasmoDB:PKNH_0510700"/>
<accession>A0A1Y3DXZ2</accession>
<feature type="compositionally biased region" description="Polar residues" evidence="1">
    <location>
        <begin position="254"/>
        <end position="265"/>
    </location>
</feature>
<evidence type="ECO:0000256" key="1">
    <source>
        <dbReference type="SAM" id="MobiDB-lite"/>
    </source>
</evidence>
<feature type="compositionally biased region" description="Basic and acidic residues" evidence="1">
    <location>
        <begin position="132"/>
        <end position="145"/>
    </location>
</feature>
<feature type="compositionally biased region" description="Basic and acidic residues" evidence="1">
    <location>
        <begin position="85"/>
        <end position="118"/>
    </location>
</feature>
<dbReference type="EMBL" id="NETL01000018">
    <property type="protein sequence ID" value="OTN68048.1"/>
    <property type="molecule type" value="Genomic_DNA"/>
</dbReference>
<gene>
    <name evidence="2" type="ORF">PKNOH_S04363400</name>
</gene>
<feature type="compositionally biased region" description="Basic residues" evidence="1">
    <location>
        <begin position="119"/>
        <end position="131"/>
    </location>
</feature>
<name>A0A1Y3DXZ2_PLAKN</name>
<comment type="caution">
    <text evidence="2">The sequence shown here is derived from an EMBL/GenBank/DDBJ whole genome shotgun (WGS) entry which is preliminary data.</text>
</comment>
<dbReference type="AlphaFoldDB" id="A0A1Y3DXZ2"/>
<feature type="compositionally biased region" description="Basic and acidic residues" evidence="1">
    <location>
        <begin position="153"/>
        <end position="164"/>
    </location>
</feature>
<feature type="compositionally biased region" description="Basic and acidic residues" evidence="1">
    <location>
        <begin position="172"/>
        <end position="198"/>
    </location>
</feature>
<evidence type="ECO:0000313" key="3">
    <source>
        <dbReference type="Proteomes" id="UP000195012"/>
    </source>
</evidence>
<evidence type="ECO:0000313" key="2">
    <source>
        <dbReference type="EMBL" id="OTN68048.1"/>
    </source>
</evidence>
<dbReference type="OrthoDB" id="378605at2759"/>
<feature type="compositionally biased region" description="Acidic residues" evidence="1">
    <location>
        <begin position="231"/>
        <end position="244"/>
    </location>
</feature>
<feature type="compositionally biased region" description="Basic and acidic residues" evidence="1">
    <location>
        <begin position="274"/>
        <end position="284"/>
    </location>
</feature>
<feature type="compositionally biased region" description="Basic and acidic residues" evidence="1">
    <location>
        <begin position="62"/>
        <end position="73"/>
    </location>
</feature>
<feature type="region of interest" description="Disordered" evidence="1">
    <location>
        <begin position="57"/>
        <end position="209"/>
    </location>
</feature>
<feature type="region of interest" description="Disordered" evidence="1">
    <location>
        <begin position="571"/>
        <end position="592"/>
    </location>
</feature>
<feature type="compositionally biased region" description="Polar residues" evidence="1">
    <location>
        <begin position="300"/>
        <end position="311"/>
    </location>
</feature>
<dbReference type="VEuPathDB" id="PlasmoDB:PKA1H_050016300"/>
<dbReference type="Proteomes" id="UP000195012">
    <property type="component" value="Unassembled WGS sequence"/>
</dbReference>
<reference evidence="2 3" key="1">
    <citation type="submission" date="2017-05" db="EMBL/GenBank/DDBJ databases">
        <title>PacBio assembly of a Plasmodium knowlesi genome sequence with Hi-C correction and manual annotation of the SICAvar gene family.</title>
        <authorList>
            <person name="Lapp S.A."/>
            <person name="Geraldo J.A."/>
            <person name="Chien J.-T."/>
            <person name="Ay F."/>
            <person name="Pakala S.B."/>
            <person name="Batugedara G."/>
            <person name="Humphrey J.C."/>
            <person name="Debarry J.D."/>
            <person name="Le Roch K.G."/>
            <person name="Galinski M.R."/>
            <person name="Kissinger J.C."/>
        </authorList>
    </citation>
    <scope>NUCLEOTIDE SEQUENCE [LARGE SCALE GENOMIC DNA]</scope>
    <source>
        <strain evidence="3">Malayan Strain Pk1 (A+)</strain>
    </source>
</reference>
<proteinExistence type="predicted"/>
<feature type="compositionally biased region" description="Basic and acidic residues" evidence="1">
    <location>
        <begin position="312"/>
        <end position="337"/>
    </location>
</feature>
<feature type="compositionally biased region" description="Polar residues" evidence="1">
    <location>
        <begin position="356"/>
        <end position="373"/>
    </location>
</feature>
<sequence length="734" mass="82596">MVDLYKKPKNMAIGMYYGKDYMGRRRNYNYYGYGNKYRGYNYYGMLQNYRKGNQYEVQQGEKQQKGGKEAEEKQQEEETPPPSDPPKEPSGSDKAEGKKRKADKEMQKGDTGSGDKKKEASRKKCIIKILKRPTEAVSKEEEKGKSPMGGEKASMEEGTDSKEQQKKKKKEKVKENEREGAKDSIEQKSKKKKDDECATSKSKKVKDGFKFTSTQELFNLLLKDVKNNFLDEEVDDEKDEEDESEEKKKKLTMAKSSAMTKTNGDSAKGPSEGTKMESENENAKKITKRSIPNLDKQGERSTSGVKGTQSGRNDEEERNSYEGEQRKSIKIKAKEGNNTDVPKGDTMMEAEEKCPSGTNRSNATPTTKATGASGNVKESVITLKGKKGGIITSGSNKYNNQINIGSNISRGRKIKKIMKNVENGKYYYNGSRKDLGAGGDVFEGGAGYYVKYATSKYPNFTTNCSFLNHASKMELCKNNSLNSRLMNSLNGAMGTGQRNDDIRKAGKKEEEEGFFAVPIYMRSPKPEQIPIPVYLSGGVDQVETQEAAQERVPDVLSAPVDVKEIIEIPLEAPNEQGRKSQSRGQSQNAKGVEVTVTPNGHAHNKDNQNALNFTKKNVEKKKKNKTFLNKNYMPFNQEQNHLNNHVGNHANKYAYDFVSTGNLKNNKVYSMHPFHPSYVKATNYNGCNLYGNGKNLKMEKYFHNKRYKVKAYLSDNNQRSKNLNTLKEVKIAVY</sequence>